<keyword evidence="3" id="KW-1185">Reference proteome</keyword>
<dbReference type="STRING" id="104102.AtDm6_1259"/>
<sequence length="196" mass="20327">MSRSVRDLYMSLRGLISRAVVRDVDDSGANQTVTLDTHYGRTRGKVPVHYPFGFGSHVPHDGAVTAVVAAGGDHADPIALPPSNPSASRMGNLAVGETVLYDAAGQKVYLKDGKIIRVDAAQQLEVRIAGKSILTVDKDGATLTGTLTVSKDIIAQGDMTASGTVTGQKDVVGNGISLRDHTHTSAAAGSPTSPPK</sequence>
<evidence type="ECO:0000313" key="2">
    <source>
        <dbReference type="EMBL" id="KGB24261.1"/>
    </source>
</evidence>
<feature type="domain" description="Bacteriophage Mu Gp45 N-terminal" evidence="1">
    <location>
        <begin position="18"/>
        <end position="85"/>
    </location>
</feature>
<accession>A0A094ZPX1</accession>
<dbReference type="PIRSF" id="PIRSF012337">
    <property type="entry name" value="gp45"/>
    <property type="match status" value="1"/>
</dbReference>
<dbReference type="PATRIC" id="fig|104102.7.peg.1249"/>
<dbReference type="InterPro" id="IPR014462">
    <property type="entry name" value="Phage_Mu_Gp45"/>
</dbReference>
<reference evidence="2 3" key="1">
    <citation type="submission" date="2014-06" db="EMBL/GenBank/DDBJ databases">
        <title>Functional and comparative genomic analyses of the Drosophila gut microbiota identify candidate symbiosis factors.</title>
        <authorList>
            <person name="Newell P.D."/>
            <person name="Chaston J.M."/>
            <person name="Douglas A.E."/>
        </authorList>
    </citation>
    <scope>NUCLEOTIDE SEQUENCE [LARGE SCALE GENOMIC DNA]</scope>
    <source>
        <strain evidence="2 3">DmCS_006</strain>
    </source>
</reference>
<protein>
    <recommendedName>
        <fullName evidence="1">Bacteriophage Mu Gp45 N-terminal domain-containing protein</fullName>
    </recommendedName>
</protein>
<comment type="caution">
    <text evidence="2">The sequence shown here is derived from an EMBL/GenBank/DDBJ whole genome shotgun (WGS) entry which is preliminary data.</text>
</comment>
<gene>
    <name evidence="2" type="ORF">AtDm6_1259</name>
</gene>
<dbReference type="RefSeq" id="WP_052051264.1">
    <property type="nucleotide sequence ID" value="NZ_JAUYUW010000001.1"/>
</dbReference>
<proteinExistence type="predicted"/>
<dbReference type="AlphaFoldDB" id="A0A094ZPX1"/>
<dbReference type="InterPro" id="IPR053861">
    <property type="entry name" value="Phage_Mu_Gp45_N"/>
</dbReference>
<name>A0A094ZPX1_9PROT</name>
<dbReference type="NCBIfam" id="TIGR01644">
    <property type="entry name" value="phage_P2_V"/>
    <property type="match status" value="1"/>
</dbReference>
<dbReference type="GeneID" id="89479027"/>
<dbReference type="InterPro" id="IPR013046">
    <property type="entry name" value="GpV/Gp45"/>
</dbReference>
<evidence type="ECO:0000259" key="1">
    <source>
        <dbReference type="Pfam" id="PF06890"/>
    </source>
</evidence>
<organism evidence="2 3">
    <name type="scientific">Acetobacter tropicalis</name>
    <dbReference type="NCBI Taxonomy" id="104102"/>
    <lineage>
        <taxon>Bacteria</taxon>
        <taxon>Pseudomonadati</taxon>
        <taxon>Pseudomonadota</taxon>
        <taxon>Alphaproteobacteria</taxon>
        <taxon>Acetobacterales</taxon>
        <taxon>Acetobacteraceae</taxon>
        <taxon>Acetobacter</taxon>
    </lineage>
</organism>
<evidence type="ECO:0000313" key="3">
    <source>
        <dbReference type="Proteomes" id="UP000029448"/>
    </source>
</evidence>
<dbReference type="Pfam" id="PF06890">
    <property type="entry name" value="Phage_Mu_Gp45"/>
    <property type="match status" value="1"/>
</dbReference>
<dbReference type="EMBL" id="JOKM01000048">
    <property type="protein sequence ID" value="KGB24261.1"/>
    <property type="molecule type" value="Genomic_DNA"/>
</dbReference>
<dbReference type="Proteomes" id="UP000029448">
    <property type="component" value="Unassembled WGS sequence"/>
</dbReference>